<evidence type="ECO:0000256" key="10">
    <source>
        <dbReference type="ARBA" id="ARBA00047838"/>
    </source>
</evidence>
<dbReference type="PANTHER" id="PTHR21235:SF2">
    <property type="entry name" value="IMIDAZOLE GLYCEROL PHOSPHATE SYNTHASE HISHF"/>
    <property type="match status" value="1"/>
</dbReference>
<comment type="caution">
    <text evidence="12">The sequence shown here is derived from an EMBL/GenBank/DDBJ whole genome shotgun (WGS) entry which is preliminary data.</text>
</comment>
<comment type="pathway">
    <text evidence="1">Amino-acid biosynthesis; L-histidine biosynthesis; L-histidine from 5-phospho-alpha-D-ribose 1-diphosphate: step 5/9.</text>
</comment>
<evidence type="ECO:0000256" key="3">
    <source>
        <dbReference type="ARBA" id="ARBA00011152"/>
    </source>
</evidence>
<keyword evidence="7 12" id="KW-0456">Lyase</keyword>
<dbReference type="SUPFAM" id="SSF51366">
    <property type="entry name" value="Ribulose-phoshate binding barrel"/>
    <property type="match status" value="1"/>
</dbReference>
<dbReference type="EMBL" id="JBGLYH010000014">
    <property type="protein sequence ID" value="MEZ7196523.1"/>
    <property type="molecule type" value="Genomic_DNA"/>
</dbReference>
<dbReference type="EC" id="4.3.2.10" evidence="4"/>
<sequence>MIPFRLIARLDIKGPNLIKGICLEGLRVVGNPGEFALEYYRHGVDEILYMDAVAALYGRNSLGELLRSTARNIFVPITVGGGIRSADDVRAMLRCGADKVAVNTAAIANPALITKIAETFGSQCMVLSIEAKRRASGEGWEAYVENGREHTGLDVVDWARKSVDLGAGEILLTSVDRDGTYKGFDVDLVEAVCRAVPVPVIASGGMGSPEHLVEVVRNSGTSAVAMASALHYRRCTLEDARSSLAEAGVGIVPHNEWPDTAGSDG</sequence>
<evidence type="ECO:0000256" key="8">
    <source>
        <dbReference type="ARBA" id="ARBA00025475"/>
    </source>
</evidence>
<reference evidence="12 13" key="1">
    <citation type="submission" date="2024-08" db="EMBL/GenBank/DDBJ databases">
        <title>Sulfate-reducing bacteria isolated from formation water of the oil field in Kazakhstan and description of Pseudodesulfovibrio sp.</title>
        <authorList>
            <person name="Bidzhieva S.K."/>
            <person name="Tourova T.P."/>
            <person name="Grouzdev D.S."/>
            <person name="Beletsky A.V."/>
            <person name="Sokolova D.S."/>
            <person name="Samigullina S.R."/>
            <person name="Poltaraus A.B."/>
            <person name="Avtukh A.N."/>
            <person name="Tereshina V.M."/>
            <person name="Zhaparov N.S."/>
            <person name="Mardanov A.V."/>
            <person name="Nazina T.N."/>
        </authorList>
    </citation>
    <scope>NUCLEOTIDE SEQUENCE [LARGE SCALE GENOMIC DNA]</scope>
    <source>
        <strain evidence="12 13">9FUS</strain>
    </source>
</reference>
<gene>
    <name evidence="12" type="primary">hisF</name>
    <name evidence="12" type="ORF">AB6M95_07165</name>
</gene>
<dbReference type="InterPro" id="IPR013785">
    <property type="entry name" value="Aldolase_TIM"/>
</dbReference>
<keyword evidence="6 11" id="KW-0368">Histidine biosynthesis</keyword>
<dbReference type="InterPro" id="IPR011060">
    <property type="entry name" value="RibuloseP-bd_barrel"/>
</dbReference>
<evidence type="ECO:0000256" key="4">
    <source>
        <dbReference type="ARBA" id="ARBA00012809"/>
    </source>
</evidence>
<comment type="function">
    <text evidence="8">IGPS catalyzes the conversion of PRFAR and glutamine to IGP, AICAR and glutamate. The HisF subunit catalyzes the cyclization activity that produces IGP and AICAR from PRFAR using the ammonia provided by the HisH subunit.</text>
</comment>
<dbReference type="InterPro" id="IPR050064">
    <property type="entry name" value="IGPS_HisA/HisF"/>
</dbReference>
<dbReference type="PANTHER" id="PTHR21235">
    <property type="entry name" value="IMIDAZOLE GLYCEROL PHOSPHATE SYNTHASE SUBUNIT HISF/H IGP SYNTHASE SUBUNIT HISF/H"/>
    <property type="match status" value="1"/>
</dbReference>
<organism evidence="12 13">
    <name type="scientific">Pseudodesulfovibrio karagichevae</name>
    <dbReference type="NCBI Taxonomy" id="3239305"/>
    <lineage>
        <taxon>Bacteria</taxon>
        <taxon>Pseudomonadati</taxon>
        <taxon>Thermodesulfobacteriota</taxon>
        <taxon>Desulfovibrionia</taxon>
        <taxon>Desulfovibrionales</taxon>
        <taxon>Desulfovibrionaceae</taxon>
    </lineage>
</organism>
<evidence type="ECO:0000256" key="9">
    <source>
        <dbReference type="ARBA" id="ARBA00030264"/>
    </source>
</evidence>
<evidence type="ECO:0000256" key="11">
    <source>
        <dbReference type="RuleBase" id="RU003657"/>
    </source>
</evidence>
<keyword evidence="5 11" id="KW-0028">Amino-acid biosynthesis</keyword>
<evidence type="ECO:0000313" key="12">
    <source>
        <dbReference type="EMBL" id="MEZ7196523.1"/>
    </source>
</evidence>
<dbReference type="Proteomes" id="UP001568698">
    <property type="component" value="Unassembled WGS sequence"/>
</dbReference>
<protein>
    <recommendedName>
        <fullName evidence="4">imidazole glycerol-phosphate synthase</fullName>
        <ecNumber evidence="4">4.3.2.10</ecNumber>
    </recommendedName>
    <alternativeName>
        <fullName evidence="9">IGP synthase cyclase subunit</fullName>
    </alternativeName>
</protein>
<comment type="subunit">
    <text evidence="3">Heterodimer of HisH and HisF.</text>
</comment>
<dbReference type="InterPro" id="IPR006062">
    <property type="entry name" value="His_biosynth"/>
</dbReference>
<evidence type="ECO:0000313" key="13">
    <source>
        <dbReference type="Proteomes" id="UP001568698"/>
    </source>
</evidence>
<name>A0ABV4K0N5_9BACT</name>
<proteinExistence type="inferred from homology"/>
<dbReference type="Pfam" id="PF00977">
    <property type="entry name" value="His_biosynth"/>
    <property type="match status" value="1"/>
</dbReference>
<accession>A0ABV4K0N5</accession>
<dbReference type="InterPro" id="IPR004651">
    <property type="entry name" value="HisF"/>
</dbReference>
<evidence type="ECO:0000256" key="5">
    <source>
        <dbReference type="ARBA" id="ARBA00022605"/>
    </source>
</evidence>
<dbReference type="Gene3D" id="3.20.20.70">
    <property type="entry name" value="Aldolase class I"/>
    <property type="match status" value="1"/>
</dbReference>
<dbReference type="CDD" id="cd04731">
    <property type="entry name" value="HisF"/>
    <property type="match status" value="1"/>
</dbReference>
<dbReference type="GO" id="GO:0016829">
    <property type="term" value="F:lyase activity"/>
    <property type="evidence" value="ECO:0007669"/>
    <property type="project" value="UniProtKB-KW"/>
</dbReference>
<evidence type="ECO:0000256" key="7">
    <source>
        <dbReference type="ARBA" id="ARBA00023239"/>
    </source>
</evidence>
<comment type="catalytic activity">
    <reaction evidence="10">
        <text>5-[(5-phospho-1-deoxy-D-ribulos-1-ylimino)methylamino]-1-(5-phospho-beta-D-ribosyl)imidazole-4-carboxamide + L-glutamine = D-erythro-1-(imidazol-4-yl)glycerol 3-phosphate + 5-amino-1-(5-phospho-beta-D-ribosyl)imidazole-4-carboxamide + L-glutamate + H(+)</text>
        <dbReference type="Rhea" id="RHEA:24793"/>
        <dbReference type="ChEBI" id="CHEBI:15378"/>
        <dbReference type="ChEBI" id="CHEBI:29985"/>
        <dbReference type="ChEBI" id="CHEBI:58278"/>
        <dbReference type="ChEBI" id="CHEBI:58359"/>
        <dbReference type="ChEBI" id="CHEBI:58475"/>
        <dbReference type="ChEBI" id="CHEBI:58525"/>
        <dbReference type="EC" id="4.3.2.10"/>
    </reaction>
</comment>
<evidence type="ECO:0000256" key="6">
    <source>
        <dbReference type="ARBA" id="ARBA00023102"/>
    </source>
</evidence>
<evidence type="ECO:0000256" key="1">
    <source>
        <dbReference type="ARBA" id="ARBA00005091"/>
    </source>
</evidence>
<comment type="similarity">
    <text evidence="2 11">Belongs to the HisA/HisF family.</text>
</comment>
<evidence type="ECO:0000256" key="2">
    <source>
        <dbReference type="ARBA" id="ARBA00009667"/>
    </source>
</evidence>
<keyword evidence="13" id="KW-1185">Reference proteome</keyword>
<dbReference type="RefSeq" id="WP_371386058.1">
    <property type="nucleotide sequence ID" value="NZ_JBGLYH010000014.1"/>
</dbReference>